<organism evidence="1">
    <name type="scientific">Siphoviridae sp. ctsBB38</name>
    <dbReference type="NCBI Taxonomy" id="2826482"/>
    <lineage>
        <taxon>Viruses</taxon>
        <taxon>Duplodnaviria</taxon>
        <taxon>Heunggongvirae</taxon>
        <taxon>Uroviricota</taxon>
        <taxon>Caudoviricetes</taxon>
    </lineage>
</organism>
<evidence type="ECO:0000313" key="1">
    <source>
        <dbReference type="EMBL" id="DAD86449.1"/>
    </source>
</evidence>
<sequence length="132" mass="14851">MSELKVISAREFRKKATRIIEIDGFEPGEKIAVRIKPASLLNLMMSGKLPNNLLGTVNELFEQDTKGKPMELFEQDDNKIKDIMEIIDLVCEQSLVEPTFEEIKDVITDTQKMQIMGEAQGNVTAAIPSIQK</sequence>
<accession>A0A8S5MVS4</accession>
<protein>
    <submittedName>
        <fullName evidence="1">Uncharacterized protein</fullName>
    </submittedName>
</protein>
<name>A0A8S5MVS4_9CAUD</name>
<reference evidence="1" key="1">
    <citation type="journal article" date="2021" name="Proc. Natl. Acad. Sci. U.S.A.">
        <title>A Catalog of Tens of Thousands of Viruses from Human Metagenomes Reveals Hidden Associations with Chronic Diseases.</title>
        <authorList>
            <person name="Tisza M.J."/>
            <person name="Buck C.B."/>
        </authorList>
    </citation>
    <scope>NUCLEOTIDE SEQUENCE</scope>
    <source>
        <strain evidence="1">CtsBB38</strain>
    </source>
</reference>
<proteinExistence type="predicted"/>
<dbReference type="EMBL" id="BK014999">
    <property type="protein sequence ID" value="DAD86449.1"/>
    <property type="molecule type" value="Genomic_DNA"/>
</dbReference>